<dbReference type="AlphaFoldDB" id="A0A840YUS3"/>
<accession>A0A840YUS3</accession>
<gene>
    <name evidence="1" type="ORF">FHR23_000227</name>
</gene>
<dbReference type="Gene3D" id="2.60.40.1190">
    <property type="match status" value="1"/>
</dbReference>
<comment type="caution">
    <text evidence="1">The sequence shown here is derived from an EMBL/GenBank/DDBJ whole genome shotgun (WGS) entry which is preliminary data.</text>
</comment>
<evidence type="ECO:0000313" key="2">
    <source>
        <dbReference type="Proteomes" id="UP000554342"/>
    </source>
</evidence>
<organism evidence="1 2">
    <name type="scientific">Stakelama sediminis</name>
    <dbReference type="NCBI Taxonomy" id="463200"/>
    <lineage>
        <taxon>Bacteria</taxon>
        <taxon>Pseudomonadati</taxon>
        <taxon>Pseudomonadota</taxon>
        <taxon>Alphaproteobacteria</taxon>
        <taxon>Sphingomonadales</taxon>
        <taxon>Sphingomonadaceae</taxon>
        <taxon>Stakelama</taxon>
    </lineage>
</organism>
<dbReference type="EMBL" id="JACIJI010000001">
    <property type="protein sequence ID" value="MBB5717320.1"/>
    <property type="molecule type" value="Genomic_DNA"/>
</dbReference>
<reference evidence="1 2" key="1">
    <citation type="submission" date="2020-08" db="EMBL/GenBank/DDBJ databases">
        <title>Genomic Encyclopedia of Type Strains, Phase IV (KMG-IV): sequencing the most valuable type-strain genomes for metagenomic binning, comparative biology and taxonomic classification.</title>
        <authorList>
            <person name="Goeker M."/>
        </authorList>
    </citation>
    <scope>NUCLEOTIDE SEQUENCE [LARGE SCALE GENOMIC DNA]</scope>
    <source>
        <strain evidence="1 2">DSM 27203</strain>
    </source>
</reference>
<name>A0A840YUS3_9SPHN</name>
<dbReference type="Proteomes" id="UP000554342">
    <property type="component" value="Unassembled WGS sequence"/>
</dbReference>
<sequence>MTASRDKPVRGIIGGKMTAEYNPGTQILHAHPASPARRIDRVECALSSRDDGIRTLRYAVHGDIAALVVPEQAAPERTDELWKTICFELFVRAGEGEAYQEFNLSPSSHWAAYGFDGYRSGMHDLRVNMPPMITCNRGESLLELTAQVDLSCLPKDIGWRISLSAVMEEVDGTKSYWALAHPPGKPDFHHPACFVLELPAA</sequence>
<keyword evidence="2" id="KW-1185">Reference proteome</keyword>
<dbReference type="CDD" id="cd09627">
    <property type="entry name" value="DOMON_murB_like"/>
    <property type="match status" value="1"/>
</dbReference>
<proteinExistence type="predicted"/>
<evidence type="ECO:0000313" key="1">
    <source>
        <dbReference type="EMBL" id="MBB5717320.1"/>
    </source>
</evidence>
<protein>
    <recommendedName>
        <fullName evidence="3">DOMON-like domain-containing protein</fullName>
    </recommendedName>
</protein>
<evidence type="ECO:0008006" key="3">
    <source>
        <dbReference type="Google" id="ProtNLM"/>
    </source>
</evidence>